<dbReference type="Gene3D" id="3.40.190.10">
    <property type="entry name" value="Periplasmic binding protein-like II"/>
    <property type="match status" value="2"/>
</dbReference>
<dbReference type="KEGG" id="palr:HGI30_04675"/>
<dbReference type="PANTHER" id="PTHR30085:SF6">
    <property type="entry name" value="ABC TRANSPORTER GLUTAMINE-BINDING PROTEIN GLNH"/>
    <property type="match status" value="1"/>
</dbReference>
<evidence type="ECO:0000256" key="4">
    <source>
        <dbReference type="RuleBase" id="RU003744"/>
    </source>
</evidence>
<organism evidence="8 9">
    <name type="scientific">Paenibacillus albicereus</name>
    <dbReference type="NCBI Taxonomy" id="2726185"/>
    <lineage>
        <taxon>Bacteria</taxon>
        <taxon>Bacillati</taxon>
        <taxon>Bacillota</taxon>
        <taxon>Bacilli</taxon>
        <taxon>Bacillales</taxon>
        <taxon>Paenibacillaceae</taxon>
        <taxon>Paenibacillus</taxon>
    </lineage>
</organism>
<feature type="chain" id="PRO_5039489289" evidence="5">
    <location>
        <begin position="23"/>
        <end position="285"/>
    </location>
</feature>
<keyword evidence="9" id="KW-1185">Reference proteome</keyword>
<dbReference type="SMART" id="SM00062">
    <property type="entry name" value="PBPb"/>
    <property type="match status" value="1"/>
</dbReference>
<dbReference type="CDD" id="cd13690">
    <property type="entry name" value="PBP2_GluB"/>
    <property type="match status" value="1"/>
</dbReference>
<dbReference type="InterPro" id="IPR018313">
    <property type="entry name" value="SBP_3_CS"/>
</dbReference>
<feature type="domain" description="Ionotropic glutamate receptor C-terminal" evidence="7">
    <location>
        <begin position="58"/>
        <end position="280"/>
    </location>
</feature>
<dbReference type="SMART" id="SM00079">
    <property type="entry name" value="PBPe"/>
    <property type="match status" value="1"/>
</dbReference>
<dbReference type="InterPro" id="IPR051455">
    <property type="entry name" value="Bact_solute-bind_prot3"/>
</dbReference>
<proteinExistence type="inferred from homology"/>
<feature type="signal peptide" evidence="5">
    <location>
        <begin position="1"/>
        <end position="22"/>
    </location>
</feature>
<comment type="similarity">
    <text evidence="1 4">Belongs to the bacterial solute-binding protein 3 family.</text>
</comment>
<gene>
    <name evidence="8" type="ORF">HGI30_04675</name>
</gene>
<dbReference type="GO" id="GO:0016020">
    <property type="term" value="C:membrane"/>
    <property type="evidence" value="ECO:0007669"/>
    <property type="project" value="InterPro"/>
</dbReference>
<name>A0A6H2GU16_9BACL</name>
<protein>
    <submittedName>
        <fullName evidence="8">Glutamate ABC transporter substrate-binding protein</fullName>
    </submittedName>
</protein>
<dbReference type="GO" id="GO:0006865">
    <property type="term" value="P:amino acid transport"/>
    <property type="evidence" value="ECO:0007669"/>
    <property type="project" value="TreeGrafter"/>
</dbReference>
<evidence type="ECO:0000259" key="7">
    <source>
        <dbReference type="SMART" id="SM00079"/>
    </source>
</evidence>
<evidence type="ECO:0000256" key="5">
    <source>
        <dbReference type="SAM" id="SignalP"/>
    </source>
</evidence>
<dbReference type="Proteomes" id="UP000502136">
    <property type="component" value="Chromosome"/>
</dbReference>
<evidence type="ECO:0000256" key="3">
    <source>
        <dbReference type="ARBA" id="ARBA00022729"/>
    </source>
</evidence>
<evidence type="ECO:0000256" key="2">
    <source>
        <dbReference type="ARBA" id="ARBA00022448"/>
    </source>
</evidence>
<dbReference type="SUPFAM" id="SSF53850">
    <property type="entry name" value="Periplasmic binding protein-like II"/>
    <property type="match status" value="1"/>
</dbReference>
<reference evidence="8 9" key="1">
    <citation type="submission" date="2020-04" db="EMBL/GenBank/DDBJ databases">
        <title>Novel Paenibacillus strain UniB2 isolated from commercial digestive syrup.</title>
        <authorList>
            <person name="Thorat V."/>
            <person name="Kirdat K."/>
            <person name="Tiwarekar B."/>
            <person name="Yadav A."/>
        </authorList>
    </citation>
    <scope>NUCLEOTIDE SEQUENCE [LARGE SCALE GENOMIC DNA]</scope>
    <source>
        <strain evidence="8 9">UniB2</strain>
    </source>
</reference>
<dbReference type="AlphaFoldDB" id="A0A6H2GU16"/>
<evidence type="ECO:0000259" key="6">
    <source>
        <dbReference type="SMART" id="SM00062"/>
    </source>
</evidence>
<dbReference type="PANTHER" id="PTHR30085">
    <property type="entry name" value="AMINO ACID ABC TRANSPORTER PERMEASE"/>
    <property type="match status" value="1"/>
</dbReference>
<dbReference type="PROSITE" id="PS51257">
    <property type="entry name" value="PROKAR_LIPOPROTEIN"/>
    <property type="match status" value="1"/>
</dbReference>
<accession>A0A6H2GU16</accession>
<feature type="domain" description="Solute-binding protein family 3/N-terminal" evidence="6">
    <location>
        <begin position="58"/>
        <end position="281"/>
    </location>
</feature>
<evidence type="ECO:0000256" key="1">
    <source>
        <dbReference type="ARBA" id="ARBA00010333"/>
    </source>
</evidence>
<dbReference type="Pfam" id="PF00497">
    <property type="entry name" value="SBP_bac_3"/>
    <property type="match status" value="1"/>
</dbReference>
<dbReference type="EMBL" id="CP051428">
    <property type="protein sequence ID" value="QJC50924.1"/>
    <property type="molecule type" value="Genomic_DNA"/>
</dbReference>
<dbReference type="PROSITE" id="PS01039">
    <property type="entry name" value="SBP_BACTERIAL_3"/>
    <property type="match status" value="1"/>
</dbReference>
<dbReference type="GO" id="GO:0030288">
    <property type="term" value="C:outer membrane-bounded periplasmic space"/>
    <property type="evidence" value="ECO:0007669"/>
    <property type="project" value="TreeGrafter"/>
</dbReference>
<evidence type="ECO:0000313" key="9">
    <source>
        <dbReference type="Proteomes" id="UP000502136"/>
    </source>
</evidence>
<keyword evidence="2" id="KW-0813">Transport</keyword>
<dbReference type="InterPro" id="IPR001638">
    <property type="entry name" value="Solute-binding_3/MltF_N"/>
</dbReference>
<dbReference type="GO" id="GO:0005576">
    <property type="term" value="C:extracellular region"/>
    <property type="evidence" value="ECO:0007669"/>
    <property type="project" value="TreeGrafter"/>
</dbReference>
<sequence>MRKRRWLGTGASLLLLATVALSGCGDKNDPASTNAGGAASPAPSGEGAAVQAIQDRGKLVVGVKFDTKLFGLKDPGSGEVEGFDIDVARAIAKKILGDETKLELKEVTSKTRIPMVENGEIDLIVATMTITDDRKKQVDFSDVYFNAGQSLLVKKGSSIKSIDDVTKDTKVIGQKGATSIKNIEEKVPGLRVQQYENYQEAFTALKAGKGEVLTTDNAILFGMSQQDPEYVVVGGMFTDEPYGIAAKKGNQDLVAAVNETLKEMKDSGDYAALYEQWMGEKPPEE</sequence>
<dbReference type="RefSeq" id="WP_168906579.1">
    <property type="nucleotide sequence ID" value="NZ_CP051428.1"/>
</dbReference>
<keyword evidence="3 5" id="KW-0732">Signal</keyword>
<dbReference type="GO" id="GO:0015276">
    <property type="term" value="F:ligand-gated monoatomic ion channel activity"/>
    <property type="evidence" value="ECO:0007669"/>
    <property type="project" value="InterPro"/>
</dbReference>
<dbReference type="InterPro" id="IPR001320">
    <property type="entry name" value="Iontro_rcpt_C"/>
</dbReference>
<evidence type="ECO:0000313" key="8">
    <source>
        <dbReference type="EMBL" id="QJC50924.1"/>
    </source>
</evidence>